<name>A0A4C1ZDU6_EUMVA</name>
<evidence type="ECO:0000256" key="1">
    <source>
        <dbReference type="SAM" id="MobiDB-lite"/>
    </source>
</evidence>
<protein>
    <submittedName>
        <fullName evidence="2">Uncharacterized protein</fullName>
    </submittedName>
</protein>
<organism evidence="2 3">
    <name type="scientific">Eumeta variegata</name>
    <name type="common">Bagworm moth</name>
    <name type="synonym">Eumeta japonica</name>
    <dbReference type="NCBI Taxonomy" id="151549"/>
    <lineage>
        <taxon>Eukaryota</taxon>
        <taxon>Metazoa</taxon>
        <taxon>Ecdysozoa</taxon>
        <taxon>Arthropoda</taxon>
        <taxon>Hexapoda</taxon>
        <taxon>Insecta</taxon>
        <taxon>Pterygota</taxon>
        <taxon>Neoptera</taxon>
        <taxon>Endopterygota</taxon>
        <taxon>Lepidoptera</taxon>
        <taxon>Glossata</taxon>
        <taxon>Ditrysia</taxon>
        <taxon>Tineoidea</taxon>
        <taxon>Psychidae</taxon>
        <taxon>Oiketicinae</taxon>
        <taxon>Eumeta</taxon>
    </lineage>
</organism>
<proteinExistence type="predicted"/>
<comment type="caution">
    <text evidence="2">The sequence shown here is derived from an EMBL/GenBank/DDBJ whole genome shotgun (WGS) entry which is preliminary data.</text>
</comment>
<reference evidence="2 3" key="1">
    <citation type="journal article" date="2019" name="Commun. Biol.">
        <title>The bagworm genome reveals a unique fibroin gene that provides high tensile strength.</title>
        <authorList>
            <person name="Kono N."/>
            <person name="Nakamura H."/>
            <person name="Ohtoshi R."/>
            <person name="Tomita M."/>
            <person name="Numata K."/>
            <person name="Arakawa K."/>
        </authorList>
    </citation>
    <scope>NUCLEOTIDE SEQUENCE [LARGE SCALE GENOMIC DNA]</scope>
</reference>
<keyword evidence="3" id="KW-1185">Reference proteome</keyword>
<feature type="region of interest" description="Disordered" evidence="1">
    <location>
        <begin position="19"/>
        <end position="43"/>
    </location>
</feature>
<dbReference type="AlphaFoldDB" id="A0A4C1ZDU6"/>
<sequence>MATKQPLDTRVASVRYVTSTETGGRGRTPGSCRRRRPPPTGLDTANERYLEAVSVGLVCYALWETDELPQENVESLLLKLCDDRESTLELSRGACGPQPLLYRLKQTRGTSALITTTMTLFHIVYGTLAAVNGLDTGSGRRERAPAAACADAELDYTQVLPNVYFDYQRYITCARTIAIAIKNAVPRANMVQPFRAPAGRRLRREWEASLALARA</sequence>
<gene>
    <name evidence="2" type="ORF">EVAR_55683_1</name>
</gene>
<dbReference type="EMBL" id="BGZK01001770">
    <property type="protein sequence ID" value="GBP85940.1"/>
    <property type="molecule type" value="Genomic_DNA"/>
</dbReference>
<accession>A0A4C1ZDU6</accession>
<dbReference type="Proteomes" id="UP000299102">
    <property type="component" value="Unassembled WGS sequence"/>
</dbReference>
<evidence type="ECO:0000313" key="3">
    <source>
        <dbReference type="Proteomes" id="UP000299102"/>
    </source>
</evidence>
<evidence type="ECO:0000313" key="2">
    <source>
        <dbReference type="EMBL" id="GBP85940.1"/>
    </source>
</evidence>